<sequence length="411" mass="48422">MTHCLRLTVQFWITPLYIEEILELEYNLGNFTKTLYEKDEYIFDNKDKIDNNLRVTIENLKEVEHLRDDLVKNKHFNIIVLYRSIFRLTHIWYHILEDIHDLSLHSSIYDSKNTANIYQRHILDLKRLTPFLAMEIVQLIKMYSIPIKSLLNGKLLHHTMAKWSDEEFLHLVKDIYAKDADDEVLLWLKEGENFLSDRKHLKEITSMKAAVYLKKKLYRQAVDIFEILLKNEPDSRSFRTSLDYATIKAKENKNEFLDTEEEQSSYSSVDEKERKLCNGEIYKEPTGDLQSFTLANTAIKATQIHKRLVIIDNALDKTILNIVSTQANQTINKGVLTTEEARLKFPLLSKQYPFRNMTKLFKSLAYRDEWAEDYIHVSFVQPEYGRIIMWRGKNTVIKHCPGVCGSNIGKY</sequence>
<protein>
    <submittedName>
        <fullName evidence="1">DgyrCDS8129</fullName>
    </submittedName>
</protein>
<gene>
    <name evidence="1" type="ORF">DGYR_LOCUS7758</name>
</gene>
<name>A0A7I8VVJ1_9ANNE</name>
<dbReference type="EMBL" id="CAJFCJ010000010">
    <property type="protein sequence ID" value="CAD5119529.1"/>
    <property type="molecule type" value="Genomic_DNA"/>
</dbReference>
<dbReference type="AlphaFoldDB" id="A0A7I8VVJ1"/>
<comment type="caution">
    <text evidence="1">The sequence shown here is derived from an EMBL/GenBank/DDBJ whole genome shotgun (WGS) entry which is preliminary data.</text>
</comment>
<accession>A0A7I8VVJ1</accession>
<reference evidence="1 2" key="1">
    <citation type="submission" date="2020-08" db="EMBL/GenBank/DDBJ databases">
        <authorList>
            <person name="Hejnol A."/>
        </authorList>
    </citation>
    <scope>NUCLEOTIDE SEQUENCE [LARGE SCALE GENOMIC DNA]</scope>
</reference>
<dbReference type="Gene3D" id="1.25.40.10">
    <property type="entry name" value="Tetratricopeptide repeat domain"/>
    <property type="match status" value="1"/>
</dbReference>
<organism evidence="1 2">
    <name type="scientific">Dimorphilus gyrociliatus</name>
    <dbReference type="NCBI Taxonomy" id="2664684"/>
    <lineage>
        <taxon>Eukaryota</taxon>
        <taxon>Metazoa</taxon>
        <taxon>Spiralia</taxon>
        <taxon>Lophotrochozoa</taxon>
        <taxon>Annelida</taxon>
        <taxon>Polychaeta</taxon>
        <taxon>Polychaeta incertae sedis</taxon>
        <taxon>Dinophilidae</taxon>
        <taxon>Dimorphilus</taxon>
    </lineage>
</organism>
<keyword evidence="2" id="KW-1185">Reference proteome</keyword>
<proteinExistence type="predicted"/>
<dbReference type="InterPro" id="IPR011990">
    <property type="entry name" value="TPR-like_helical_dom_sf"/>
</dbReference>
<dbReference type="Proteomes" id="UP000549394">
    <property type="component" value="Unassembled WGS sequence"/>
</dbReference>
<evidence type="ECO:0000313" key="1">
    <source>
        <dbReference type="EMBL" id="CAD5119529.1"/>
    </source>
</evidence>
<evidence type="ECO:0000313" key="2">
    <source>
        <dbReference type="Proteomes" id="UP000549394"/>
    </source>
</evidence>